<accession>A0A5N7D8E4</accession>
<proteinExistence type="predicted"/>
<dbReference type="InterPro" id="IPR035992">
    <property type="entry name" value="Ricin_B-like_lectins"/>
</dbReference>
<dbReference type="AlphaFoldDB" id="A0A5N6IAK6"/>
<gene>
    <name evidence="1" type="ORF">BDV37DRAFT_284508</name>
</gene>
<keyword evidence="2" id="KW-1185">Reference proteome</keyword>
<evidence type="ECO:0000313" key="1">
    <source>
        <dbReference type="EMBL" id="KAE8402702.1"/>
    </source>
</evidence>
<organism evidence="1 2">
    <name type="scientific">Aspergillus pseudonomiae</name>
    <dbReference type="NCBI Taxonomy" id="1506151"/>
    <lineage>
        <taxon>Eukaryota</taxon>
        <taxon>Fungi</taxon>
        <taxon>Dikarya</taxon>
        <taxon>Ascomycota</taxon>
        <taxon>Pezizomycotina</taxon>
        <taxon>Eurotiomycetes</taxon>
        <taxon>Eurotiomycetidae</taxon>
        <taxon>Eurotiales</taxon>
        <taxon>Aspergillaceae</taxon>
        <taxon>Aspergillus</taxon>
        <taxon>Aspergillus subgen. Circumdati</taxon>
    </lineage>
</organism>
<dbReference type="EMBL" id="ML736785">
    <property type="protein sequence ID" value="KAE8402702.1"/>
    <property type="molecule type" value="Genomic_DNA"/>
</dbReference>
<dbReference type="Proteomes" id="UP000325579">
    <property type="component" value="Unassembled WGS sequence"/>
</dbReference>
<dbReference type="SUPFAM" id="SSF50370">
    <property type="entry name" value="Ricin B-like lectins"/>
    <property type="match status" value="1"/>
</dbReference>
<dbReference type="OrthoDB" id="4480825at2759"/>
<name>A0A5N6IAK6_9EURO</name>
<dbReference type="Gene3D" id="2.80.10.50">
    <property type="match status" value="1"/>
</dbReference>
<reference evidence="1 2" key="1">
    <citation type="submission" date="2019-04" db="EMBL/GenBank/DDBJ databases">
        <authorList>
            <consortium name="DOE Joint Genome Institute"/>
            <person name="Mondo S."/>
            <person name="Kjaerbolling I."/>
            <person name="Vesth T."/>
            <person name="Frisvad J.C."/>
            <person name="Nybo J.L."/>
            <person name="Theobald S."/>
            <person name="Kildgaard S."/>
            <person name="Isbrandt T."/>
            <person name="Kuo A."/>
            <person name="Sato A."/>
            <person name="Lyhne E.K."/>
            <person name="Kogle M.E."/>
            <person name="Wiebenga A."/>
            <person name="Kun R.S."/>
            <person name="Lubbers R.J."/>
            <person name="Makela M.R."/>
            <person name="Barry K."/>
            <person name="Chovatia M."/>
            <person name="Clum A."/>
            <person name="Daum C."/>
            <person name="Haridas S."/>
            <person name="He G."/>
            <person name="LaButti K."/>
            <person name="Lipzen A."/>
            <person name="Riley R."/>
            <person name="Salamov A."/>
            <person name="Simmons B.A."/>
            <person name="Magnuson J.K."/>
            <person name="Henrissat B."/>
            <person name="Mortensen U.H."/>
            <person name="Larsen T.O."/>
            <person name="Devries R.P."/>
            <person name="Grigoriev I.V."/>
            <person name="Machida M."/>
            <person name="Baker S.E."/>
            <person name="Andersen M.R."/>
            <person name="Cantor M.N."/>
            <person name="Hua S.X."/>
        </authorList>
    </citation>
    <scope>NUCLEOTIDE SEQUENCE [LARGE SCALE GENOMIC DNA]</scope>
    <source>
        <strain evidence="1 2">CBS 119388</strain>
    </source>
</reference>
<sequence>MQFYFSFAALIALGGQALAQSATGNYLIGESDNFLTLNDGLVVFTSINGADNQIWGFNTVGPSTVVIQNQESGDYLNCDESGSPCSTSGNPQVFEPIKRGQDLYQIRDESGDLFLAESSDKTVHLVEEVQPDEKTIFTLTRPATEILSFVISMAAVCRIGGGSAHSTAESSLPFRAYSQPGPELD</sequence>
<dbReference type="RefSeq" id="XP_031940021.1">
    <property type="nucleotide sequence ID" value="XM_032087517.1"/>
</dbReference>
<dbReference type="GeneID" id="43672208"/>
<protein>
    <submittedName>
        <fullName evidence="1">Uncharacterized protein</fullName>
    </submittedName>
</protein>
<evidence type="ECO:0000313" key="2">
    <source>
        <dbReference type="Proteomes" id="UP000325579"/>
    </source>
</evidence>
<accession>A0A5N6IAK6</accession>